<feature type="domain" description="ABC transporter" evidence="3">
    <location>
        <begin position="8"/>
        <end position="221"/>
    </location>
</feature>
<comment type="caution">
    <text evidence="4">The sequence shown here is derived from an EMBL/GenBank/DDBJ whole genome shotgun (WGS) entry which is preliminary data.</text>
</comment>
<name>A0AA37WCF3_9BACT</name>
<keyword evidence="2 4" id="KW-0067">ATP-binding</keyword>
<dbReference type="InterPro" id="IPR003439">
    <property type="entry name" value="ABC_transporter-like_ATP-bd"/>
</dbReference>
<dbReference type="PANTHER" id="PTHR24220">
    <property type="entry name" value="IMPORT ATP-BINDING PROTEIN"/>
    <property type="match status" value="1"/>
</dbReference>
<gene>
    <name evidence="4" type="ORF">GCM10007940_10660</name>
</gene>
<dbReference type="PANTHER" id="PTHR24220:SF470">
    <property type="entry name" value="CELL DIVISION ATP-BINDING PROTEIN FTSE"/>
    <property type="match status" value="1"/>
</dbReference>
<dbReference type="GO" id="GO:0016887">
    <property type="term" value="F:ATP hydrolysis activity"/>
    <property type="evidence" value="ECO:0007669"/>
    <property type="project" value="InterPro"/>
</dbReference>
<dbReference type="Gene3D" id="3.40.50.300">
    <property type="entry name" value="P-loop containing nucleotide triphosphate hydrolases"/>
    <property type="match status" value="1"/>
</dbReference>
<dbReference type="SMART" id="SM00382">
    <property type="entry name" value="AAA"/>
    <property type="match status" value="1"/>
</dbReference>
<reference evidence="4" key="2">
    <citation type="submission" date="2023-01" db="EMBL/GenBank/DDBJ databases">
        <title>Draft genome sequence of Portibacter lacus strain NBRC 108769.</title>
        <authorList>
            <person name="Sun Q."/>
            <person name="Mori K."/>
        </authorList>
    </citation>
    <scope>NUCLEOTIDE SEQUENCE</scope>
    <source>
        <strain evidence="4">NBRC 108769</strain>
    </source>
</reference>
<evidence type="ECO:0000313" key="4">
    <source>
        <dbReference type="EMBL" id="GLR16451.1"/>
    </source>
</evidence>
<proteinExistence type="predicted"/>
<sequence>MSELKELLSFQKIDVLRGETTILRDVTLNLHNAELVFILGASGSGKSSFLKSVYGALEIQGNYSRVLGYDLTSIKRSELQFLRRKLGLVFQDFKIFEKLTVFENLNYFLRSINIKNEEAIRVILDKVGLGHKTDKRGFELSGGEKQRLAVARALVHKPQIILADEPTGNLNKTMGIEIFKLLRDLAIDQGSSIIAATHDEALTSIFSAKVFLCENQRFTRI</sequence>
<dbReference type="Pfam" id="PF00005">
    <property type="entry name" value="ABC_tran"/>
    <property type="match status" value="1"/>
</dbReference>
<dbReference type="InterPro" id="IPR003593">
    <property type="entry name" value="AAA+_ATPase"/>
</dbReference>
<dbReference type="InterPro" id="IPR027417">
    <property type="entry name" value="P-loop_NTPase"/>
</dbReference>
<keyword evidence="1" id="KW-0547">Nucleotide-binding</keyword>
<dbReference type="AlphaFoldDB" id="A0AA37WCF3"/>
<reference evidence="4" key="1">
    <citation type="journal article" date="2014" name="Int. J. Syst. Evol. Microbiol.">
        <title>Complete genome sequence of Corynebacterium casei LMG S-19264T (=DSM 44701T), isolated from a smear-ripened cheese.</title>
        <authorList>
            <consortium name="US DOE Joint Genome Institute (JGI-PGF)"/>
            <person name="Walter F."/>
            <person name="Albersmeier A."/>
            <person name="Kalinowski J."/>
            <person name="Ruckert C."/>
        </authorList>
    </citation>
    <scope>NUCLEOTIDE SEQUENCE</scope>
    <source>
        <strain evidence="4">NBRC 108769</strain>
    </source>
</reference>
<dbReference type="InterPro" id="IPR017871">
    <property type="entry name" value="ABC_transporter-like_CS"/>
</dbReference>
<evidence type="ECO:0000259" key="3">
    <source>
        <dbReference type="PROSITE" id="PS50893"/>
    </source>
</evidence>
<dbReference type="GO" id="GO:0005524">
    <property type="term" value="F:ATP binding"/>
    <property type="evidence" value="ECO:0007669"/>
    <property type="project" value="UniProtKB-KW"/>
</dbReference>
<dbReference type="Proteomes" id="UP001156666">
    <property type="component" value="Unassembled WGS sequence"/>
</dbReference>
<dbReference type="PROSITE" id="PS00211">
    <property type="entry name" value="ABC_TRANSPORTER_1"/>
    <property type="match status" value="1"/>
</dbReference>
<keyword evidence="5" id="KW-1185">Reference proteome</keyword>
<dbReference type="GO" id="GO:0005886">
    <property type="term" value="C:plasma membrane"/>
    <property type="evidence" value="ECO:0007669"/>
    <property type="project" value="TreeGrafter"/>
</dbReference>
<dbReference type="EMBL" id="BSOH01000005">
    <property type="protein sequence ID" value="GLR16451.1"/>
    <property type="molecule type" value="Genomic_DNA"/>
</dbReference>
<dbReference type="PROSITE" id="PS50893">
    <property type="entry name" value="ABC_TRANSPORTER_2"/>
    <property type="match status" value="1"/>
</dbReference>
<protein>
    <submittedName>
        <fullName evidence="4">Phosphonate ABC transporter ATP-binding protein</fullName>
    </submittedName>
</protein>
<organism evidence="4 5">
    <name type="scientific">Portibacter lacus</name>
    <dbReference type="NCBI Taxonomy" id="1099794"/>
    <lineage>
        <taxon>Bacteria</taxon>
        <taxon>Pseudomonadati</taxon>
        <taxon>Bacteroidota</taxon>
        <taxon>Saprospiria</taxon>
        <taxon>Saprospirales</taxon>
        <taxon>Haliscomenobacteraceae</taxon>
        <taxon>Portibacter</taxon>
    </lineage>
</organism>
<evidence type="ECO:0000313" key="5">
    <source>
        <dbReference type="Proteomes" id="UP001156666"/>
    </source>
</evidence>
<evidence type="ECO:0000256" key="2">
    <source>
        <dbReference type="ARBA" id="ARBA00022840"/>
    </source>
</evidence>
<evidence type="ECO:0000256" key="1">
    <source>
        <dbReference type="ARBA" id="ARBA00022741"/>
    </source>
</evidence>
<accession>A0AA37WCF3</accession>
<dbReference type="GO" id="GO:0022857">
    <property type="term" value="F:transmembrane transporter activity"/>
    <property type="evidence" value="ECO:0007669"/>
    <property type="project" value="TreeGrafter"/>
</dbReference>
<dbReference type="RefSeq" id="WP_235293254.1">
    <property type="nucleotide sequence ID" value="NZ_BSOH01000005.1"/>
</dbReference>
<dbReference type="InterPro" id="IPR015854">
    <property type="entry name" value="ABC_transpr_LolD-like"/>
</dbReference>
<dbReference type="SUPFAM" id="SSF52540">
    <property type="entry name" value="P-loop containing nucleoside triphosphate hydrolases"/>
    <property type="match status" value="1"/>
</dbReference>